<evidence type="ECO:0000313" key="1">
    <source>
        <dbReference type="EMBL" id="KAK6483336.1"/>
    </source>
</evidence>
<reference evidence="1 2" key="1">
    <citation type="submission" date="2021-05" db="EMBL/GenBank/DDBJ databases">
        <authorList>
            <person name="Zahm M."/>
            <person name="Klopp C."/>
            <person name="Cabau C."/>
            <person name="Kuhl H."/>
            <person name="Suciu R."/>
            <person name="Ciorpac M."/>
            <person name="Holostenco D."/>
            <person name="Gessner J."/>
            <person name="Wuertz S."/>
            <person name="Hohne C."/>
            <person name="Stock M."/>
            <person name="Gislard M."/>
            <person name="Lluch J."/>
            <person name="Milhes M."/>
            <person name="Lampietro C."/>
            <person name="Lopez Roques C."/>
            <person name="Donnadieu C."/>
            <person name="Du K."/>
            <person name="Schartl M."/>
            <person name="Guiguen Y."/>
        </authorList>
    </citation>
    <scope>NUCLEOTIDE SEQUENCE [LARGE SCALE GENOMIC DNA]</scope>
    <source>
        <strain evidence="1">Hh-F2</strain>
        <tissue evidence="1">Blood</tissue>
    </source>
</reference>
<proteinExistence type="predicted"/>
<organism evidence="1 2">
    <name type="scientific">Huso huso</name>
    <name type="common">Beluga</name>
    <name type="synonym">Acipenser huso</name>
    <dbReference type="NCBI Taxonomy" id="61971"/>
    <lineage>
        <taxon>Eukaryota</taxon>
        <taxon>Metazoa</taxon>
        <taxon>Chordata</taxon>
        <taxon>Craniata</taxon>
        <taxon>Vertebrata</taxon>
        <taxon>Euteleostomi</taxon>
        <taxon>Actinopterygii</taxon>
        <taxon>Chondrostei</taxon>
        <taxon>Acipenseriformes</taxon>
        <taxon>Acipenseridae</taxon>
        <taxon>Huso</taxon>
    </lineage>
</organism>
<evidence type="ECO:0000313" key="2">
    <source>
        <dbReference type="Proteomes" id="UP001369086"/>
    </source>
</evidence>
<accession>A0ABR0ZEU7</accession>
<keyword evidence="2" id="KW-1185">Reference proteome</keyword>
<sequence length="96" mass="10839">MTKEGLRLDCITGDRKDCEEGLSFRGDLPEDFILNICTMIIPKYNCEGVSVCNFHLTSNFMEKLCGVLKMSTIDLQFLVLIDAHLTDSCVESLLWS</sequence>
<protein>
    <submittedName>
        <fullName evidence="1">NACHT protein</fullName>
    </submittedName>
</protein>
<gene>
    <name evidence="1" type="ORF">HHUSO_G14816</name>
</gene>
<dbReference type="EMBL" id="JAHFZB010000012">
    <property type="protein sequence ID" value="KAK6483336.1"/>
    <property type="molecule type" value="Genomic_DNA"/>
</dbReference>
<comment type="caution">
    <text evidence="1">The sequence shown here is derived from an EMBL/GenBank/DDBJ whole genome shotgun (WGS) entry which is preliminary data.</text>
</comment>
<dbReference type="Proteomes" id="UP001369086">
    <property type="component" value="Unassembled WGS sequence"/>
</dbReference>
<name>A0ABR0ZEU7_HUSHU</name>